<dbReference type="PROSITE" id="PS00217">
    <property type="entry name" value="SUGAR_TRANSPORT_2"/>
    <property type="match status" value="1"/>
</dbReference>
<dbReference type="InterPro" id="IPR050549">
    <property type="entry name" value="MFS_Trehalose_Transporter"/>
</dbReference>
<keyword evidence="11" id="KW-1185">Reference proteome</keyword>
<dbReference type="EMBL" id="OU963865">
    <property type="protein sequence ID" value="CAH0770635.1"/>
    <property type="molecule type" value="Genomic_DNA"/>
</dbReference>
<evidence type="ECO:0000256" key="2">
    <source>
        <dbReference type="ARBA" id="ARBA00022448"/>
    </source>
</evidence>
<dbReference type="AlphaFoldDB" id="A0A9P0G3Y9"/>
<evidence type="ECO:0000256" key="3">
    <source>
        <dbReference type="ARBA" id="ARBA00022475"/>
    </source>
</evidence>
<feature type="transmembrane region" description="Helical" evidence="8">
    <location>
        <begin position="317"/>
        <end position="339"/>
    </location>
</feature>
<keyword evidence="3" id="KW-1003">Cell membrane</keyword>
<feature type="transmembrane region" description="Helical" evidence="8">
    <location>
        <begin position="55"/>
        <end position="76"/>
    </location>
</feature>
<protein>
    <recommendedName>
        <fullName evidence="9">Major facilitator superfamily (MFS) profile domain-containing protein</fullName>
    </recommendedName>
</protein>
<keyword evidence="5 8" id="KW-0812">Transmembrane</keyword>
<keyword evidence="6 8" id="KW-1133">Transmembrane helix</keyword>
<keyword evidence="2" id="KW-0813">Transport</keyword>
<dbReference type="PROSITE" id="PS00216">
    <property type="entry name" value="SUGAR_TRANSPORT_1"/>
    <property type="match status" value="2"/>
</dbReference>
<dbReference type="GO" id="GO:0022857">
    <property type="term" value="F:transmembrane transporter activity"/>
    <property type="evidence" value="ECO:0007669"/>
    <property type="project" value="InterPro"/>
</dbReference>
<dbReference type="PRINTS" id="PR00171">
    <property type="entry name" value="SUGRTRNSPORT"/>
</dbReference>
<dbReference type="InterPro" id="IPR003663">
    <property type="entry name" value="Sugar/inositol_transpt"/>
</dbReference>
<feature type="transmembrane region" description="Helical" evidence="8">
    <location>
        <begin position="389"/>
        <end position="411"/>
    </location>
</feature>
<evidence type="ECO:0000313" key="10">
    <source>
        <dbReference type="EMBL" id="CAH0770635.1"/>
    </source>
</evidence>
<dbReference type="FunFam" id="1.20.1250.20:FF:000218">
    <property type="entry name" value="facilitated trehalose transporter Tret1"/>
    <property type="match status" value="1"/>
</dbReference>
<feature type="transmembrane region" description="Helical" evidence="8">
    <location>
        <begin position="15"/>
        <end position="35"/>
    </location>
</feature>
<dbReference type="InterPro" id="IPR005829">
    <property type="entry name" value="Sugar_transporter_CS"/>
</dbReference>
<dbReference type="PROSITE" id="PS50850">
    <property type="entry name" value="MFS"/>
    <property type="match status" value="1"/>
</dbReference>
<keyword evidence="4" id="KW-0762">Sugar transport</keyword>
<feature type="transmembrane region" description="Helical" evidence="8">
    <location>
        <begin position="351"/>
        <end position="377"/>
    </location>
</feature>
<evidence type="ECO:0000256" key="8">
    <source>
        <dbReference type="SAM" id="Phobius"/>
    </source>
</evidence>
<feature type="transmembrane region" description="Helical" evidence="8">
    <location>
        <begin position="293"/>
        <end position="310"/>
    </location>
</feature>
<feature type="transmembrane region" description="Helical" evidence="8">
    <location>
        <begin position="166"/>
        <end position="187"/>
    </location>
</feature>
<organism evidence="10 11">
    <name type="scientific">Bemisia tabaci</name>
    <name type="common">Sweetpotato whitefly</name>
    <name type="synonym">Aleurodes tabaci</name>
    <dbReference type="NCBI Taxonomy" id="7038"/>
    <lineage>
        <taxon>Eukaryota</taxon>
        <taxon>Metazoa</taxon>
        <taxon>Ecdysozoa</taxon>
        <taxon>Arthropoda</taxon>
        <taxon>Hexapoda</taxon>
        <taxon>Insecta</taxon>
        <taxon>Pterygota</taxon>
        <taxon>Neoptera</taxon>
        <taxon>Paraneoptera</taxon>
        <taxon>Hemiptera</taxon>
        <taxon>Sternorrhyncha</taxon>
        <taxon>Aleyrodoidea</taxon>
        <taxon>Aleyrodidae</taxon>
        <taxon>Aleyrodinae</taxon>
        <taxon>Bemisia</taxon>
    </lineage>
</organism>
<dbReference type="SUPFAM" id="SSF103473">
    <property type="entry name" value="MFS general substrate transporter"/>
    <property type="match status" value="1"/>
</dbReference>
<feature type="transmembrane region" description="Helical" evidence="8">
    <location>
        <begin position="142"/>
        <end position="160"/>
    </location>
</feature>
<proteinExistence type="predicted"/>
<reference evidence="10" key="1">
    <citation type="submission" date="2021-12" db="EMBL/GenBank/DDBJ databases">
        <authorList>
            <person name="King R."/>
        </authorList>
    </citation>
    <scope>NUCLEOTIDE SEQUENCE</scope>
</reference>
<dbReference type="PANTHER" id="PTHR48021:SF1">
    <property type="entry name" value="GH07001P-RELATED"/>
    <property type="match status" value="1"/>
</dbReference>
<feature type="domain" description="Major facilitator superfamily (MFS) profile" evidence="9">
    <location>
        <begin position="15"/>
        <end position="443"/>
    </location>
</feature>
<evidence type="ECO:0000256" key="1">
    <source>
        <dbReference type="ARBA" id="ARBA00004651"/>
    </source>
</evidence>
<feature type="transmembrane region" description="Helical" evidence="8">
    <location>
        <begin position="113"/>
        <end position="130"/>
    </location>
</feature>
<evidence type="ECO:0000256" key="6">
    <source>
        <dbReference type="ARBA" id="ARBA00022989"/>
    </source>
</evidence>
<keyword evidence="7 8" id="KW-0472">Membrane</keyword>
<dbReference type="InterPro" id="IPR005828">
    <property type="entry name" value="MFS_sugar_transport-like"/>
</dbReference>
<gene>
    <name evidence="10" type="ORF">BEMITA_LOCUS7485</name>
</gene>
<feature type="transmembrane region" description="Helical" evidence="8">
    <location>
        <begin position="417"/>
        <end position="435"/>
    </location>
</feature>
<comment type="subcellular location">
    <subcellularLocation>
        <location evidence="1">Cell membrane</location>
        <topology evidence="1">Multi-pass membrane protein</topology>
    </subcellularLocation>
</comment>
<sequence length="468" mass="51804">MASSDWKGKRRQTTAAFFCGLGSMTVGLMVGWPAAAFPKILRHETPYHLSIFNEAFIISCMNIGSIVGTVPASLLMDRIGRRASFLLFSLFAVASWIFVAYAPTVEMLYCGRLLGGVFVGAYLTILPSYLSETLEPDMRGFLGTSSTLLNTLGTLMAYGLGPRVSFIDLSLISCCVAIVFIISLIFMPETPYLLVMRKDYAGARRTLAWLRGTSESDVTDELTTIQNFIETEKAKASLTTSDLFFDERYKWPFVSCVGLLLLQKSSGYFTVIGNQTIILPHHAWIFYSEDSTLVIGLILVIMSIVAALLMDALGRKVLLQISNVGQASAMLVVGAWYYLSAEQRTELEAYNYMPLLAVFAYVVAFSMGLGPVPHIYIGEVLPPLVKGRATGLLVTLAALFVVSVNEIFAAVTTFADMYVNFLFFGVCSLVGIFYVNGWVIETRGKTLPEIQEEFRHRRTMKDGYYILD</sequence>
<evidence type="ECO:0000256" key="7">
    <source>
        <dbReference type="ARBA" id="ARBA00023136"/>
    </source>
</evidence>
<dbReference type="GO" id="GO:0005886">
    <property type="term" value="C:plasma membrane"/>
    <property type="evidence" value="ECO:0007669"/>
    <property type="project" value="UniProtKB-SubCell"/>
</dbReference>
<dbReference type="KEGG" id="btab:109043474"/>
<feature type="transmembrane region" description="Helical" evidence="8">
    <location>
        <begin position="83"/>
        <end position="101"/>
    </location>
</feature>
<dbReference type="InterPro" id="IPR036259">
    <property type="entry name" value="MFS_trans_sf"/>
</dbReference>
<dbReference type="PANTHER" id="PTHR48021">
    <property type="match status" value="1"/>
</dbReference>
<dbReference type="InterPro" id="IPR020846">
    <property type="entry name" value="MFS_dom"/>
</dbReference>
<dbReference type="Proteomes" id="UP001152759">
    <property type="component" value="Chromosome 4"/>
</dbReference>
<name>A0A9P0G3Y9_BEMTA</name>
<dbReference type="Pfam" id="PF00083">
    <property type="entry name" value="Sugar_tr"/>
    <property type="match status" value="1"/>
</dbReference>
<accession>A0A9P0G3Y9</accession>
<evidence type="ECO:0000256" key="5">
    <source>
        <dbReference type="ARBA" id="ARBA00022692"/>
    </source>
</evidence>
<evidence type="ECO:0000256" key="4">
    <source>
        <dbReference type="ARBA" id="ARBA00022597"/>
    </source>
</evidence>
<evidence type="ECO:0000259" key="9">
    <source>
        <dbReference type="PROSITE" id="PS50850"/>
    </source>
</evidence>
<dbReference type="Gene3D" id="1.20.1250.20">
    <property type="entry name" value="MFS general substrate transporter like domains"/>
    <property type="match status" value="1"/>
</dbReference>
<evidence type="ECO:0000313" key="11">
    <source>
        <dbReference type="Proteomes" id="UP001152759"/>
    </source>
</evidence>